<comment type="subcellular location">
    <subcellularLocation>
        <location evidence="1 7">Cell membrane</location>
        <topology evidence="1 7">Multi-pass membrane protein</topology>
    </subcellularLocation>
</comment>
<proteinExistence type="inferred from homology"/>
<protein>
    <submittedName>
        <fullName evidence="9">Carbohydrate ABC transporter permease</fullName>
    </submittedName>
</protein>
<dbReference type="PROSITE" id="PS50928">
    <property type="entry name" value="ABC_TM1"/>
    <property type="match status" value="1"/>
</dbReference>
<dbReference type="SUPFAM" id="SSF161098">
    <property type="entry name" value="MetI-like"/>
    <property type="match status" value="1"/>
</dbReference>
<keyword evidence="5 7" id="KW-1133">Transmembrane helix</keyword>
<dbReference type="InterPro" id="IPR000515">
    <property type="entry name" value="MetI-like"/>
</dbReference>
<evidence type="ECO:0000313" key="10">
    <source>
        <dbReference type="Proteomes" id="UP001429745"/>
    </source>
</evidence>
<dbReference type="InterPro" id="IPR035906">
    <property type="entry name" value="MetI-like_sf"/>
</dbReference>
<keyword evidence="3" id="KW-1003">Cell membrane</keyword>
<comment type="caution">
    <text evidence="9">The sequence shown here is derived from an EMBL/GenBank/DDBJ whole genome shotgun (WGS) entry which is preliminary data.</text>
</comment>
<feature type="transmembrane region" description="Helical" evidence="7">
    <location>
        <begin position="265"/>
        <end position="289"/>
    </location>
</feature>
<evidence type="ECO:0000256" key="3">
    <source>
        <dbReference type="ARBA" id="ARBA00022475"/>
    </source>
</evidence>
<feature type="transmembrane region" description="Helical" evidence="7">
    <location>
        <begin position="102"/>
        <end position="124"/>
    </location>
</feature>
<evidence type="ECO:0000256" key="2">
    <source>
        <dbReference type="ARBA" id="ARBA00022448"/>
    </source>
</evidence>
<evidence type="ECO:0000256" key="7">
    <source>
        <dbReference type="RuleBase" id="RU363032"/>
    </source>
</evidence>
<evidence type="ECO:0000256" key="5">
    <source>
        <dbReference type="ARBA" id="ARBA00022989"/>
    </source>
</evidence>
<feature type="transmembrane region" description="Helical" evidence="7">
    <location>
        <begin position="40"/>
        <end position="62"/>
    </location>
</feature>
<dbReference type="RefSeq" id="WP_168911655.1">
    <property type="nucleotide sequence ID" value="NZ_JABACI010000001.1"/>
</dbReference>
<evidence type="ECO:0000256" key="1">
    <source>
        <dbReference type="ARBA" id="ARBA00004651"/>
    </source>
</evidence>
<evidence type="ECO:0000256" key="6">
    <source>
        <dbReference type="ARBA" id="ARBA00023136"/>
    </source>
</evidence>
<accession>A0ABX1K876</accession>
<feature type="transmembrane region" description="Helical" evidence="7">
    <location>
        <begin position="166"/>
        <end position="187"/>
    </location>
</feature>
<dbReference type="PANTHER" id="PTHR43744:SF12">
    <property type="entry name" value="ABC TRANSPORTER PERMEASE PROTEIN MG189-RELATED"/>
    <property type="match status" value="1"/>
</dbReference>
<reference evidence="9 10" key="1">
    <citation type="submission" date="2020-04" db="EMBL/GenBank/DDBJ databases">
        <title>CFH 90308 Microbacterium sp.</title>
        <authorList>
            <person name="Nie G."/>
            <person name="Ming H."/>
            <person name="Xia T."/>
        </authorList>
    </citation>
    <scope>NUCLEOTIDE SEQUENCE [LARGE SCALE GENOMIC DNA]</scope>
    <source>
        <strain evidence="9 10">CFH 90308</strain>
    </source>
</reference>
<keyword evidence="4 7" id="KW-0812">Transmembrane</keyword>
<dbReference type="Gene3D" id="1.10.3720.10">
    <property type="entry name" value="MetI-like"/>
    <property type="match status" value="1"/>
</dbReference>
<organism evidence="9 10">
    <name type="scientific">Microbacterium salsuginis</name>
    <dbReference type="NCBI Taxonomy" id="2722803"/>
    <lineage>
        <taxon>Bacteria</taxon>
        <taxon>Bacillati</taxon>
        <taxon>Actinomycetota</taxon>
        <taxon>Actinomycetes</taxon>
        <taxon>Micrococcales</taxon>
        <taxon>Microbacteriaceae</taxon>
        <taxon>Microbacterium</taxon>
    </lineage>
</organism>
<feature type="domain" description="ABC transmembrane type-1" evidence="8">
    <location>
        <begin position="98"/>
        <end position="289"/>
    </location>
</feature>
<dbReference type="CDD" id="cd06261">
    <property type="entry name" value="TM_PBP2"/>
    <property type="match status" value="1"/>
</dbReference>
<gene>
    <name evidence="9" type="ORF">HF576_05135</name>
</gene>
<comment type="similarity">
    <text evidence="7">Belongs to the binding-protein-dependent transport system permease family.</text>
</comment>
<evidence type="ECO:0000259" key="8">
    <source>
        <dbReference type="PROSITE" id="PS50928"/>
    </source>
</evidence>
<dbReference type="PANTHER" id="PTHR43744">
    <property type="entry name" value="ABC TRANSPORTER PERMEASE PROTEIN MG189-RELATED-RELATED"/>
    <property type="match status" value="1"/>
</dbReference>
<evidence type="ECO:0000256" key="4">
    <source>
        <dbReference type="ARBA" id="ARBA00022692"/>
    </source>
</evidence>
<sequence length="304" mass="32497">MTTTLSDGAALTLTEAVTTSGRHRRPSVGRASILSRGGALVGLIILTLVTAFPVVVVTLAAFSPEAEVNSWPPTLVPSTFTLENFADLSSRIPVLQQSWNSLVFSGAVTLCSLAFNALAAYALARMEFRGRTALFTVLVATMMIPFQALLVPIYQLVADLGWVNSFLGLVVPRAADVAGIFLLRQFFITLPRDLDSAARLDGAGEFRIFWSVILPNAKPALLTMALFHFVGNWNDLLWPLIMTSDSSVRPLTAGLALLTGSATGAAPYSVMMAGALVAILPLVLLYIVIQKWFIEGVALTGMKG</sequence>
<feature type="transmembrane region" description="Helical" evidence="7">
    <location>
        <begin position="133"/>
        <end position="154"/>
    </location>
</feature>
<dbReference type="Pfam" id="PF00528">
    <property type="entry name" value="BPD_transp_1"/>
    <property type="match status" value="1"/>
</dbReference>
<feature type="transmembrane region" description="Helical" evidence="7">
    <location>
        <begin position="208"/>
        <end position="230"/>
    </location>
</feature>
<evidence type="ECO:0000313" key="9">
    <source>
        <dbReference type="EMBL" id="NLP83222.1"/>
    </source>
</evidence>
<name>A0ABX1K876_9MICO</name>
<dbReference type="EMBL" id="JABACI010000001">
    <property type="protein sequence ID" value="NLP83222.1"/>
    <property type="molecule type" value="Genomic_DNA"/>
</dbReference>
<keyword evidence="6 7" id="KW-0472">Membrane</keyword>
<keyword evidence="10" id="KW-1185">Reference proteome</keyword>
<dbReference type="Proteomes" id="UP001429745">
    <property type="component" value="Unassembled WGS sequence"/>
</dbReference>
<keyword evidence="2 7" id="KW-0813">Transport</keyword>